<evidence type="ECO:0000313" key="2">
    <source>
        <dbReference type="EMBL" id="PSR87172.1"/>
    </source>
</evidence>
<name>A0A2T3A9D3_9PEZI</name>
<keyword evidence="3" id="KW-1185">Reference proteome</keyword>
<dbReference type="EMBL" id="KZ678432">
    <property type="protein sequence ID" value="PSR87172.1"/>
    <property type="molecule type" value="Genomic_DNA"/>
</dbReference>
<dbReference type="AlphaFoldDB" id="A0A2T3A9D3"/>
<proteinExistence type="predicted"/>
<evidence type="ECO:0000256" key="1">
    <source>
        <dbReference type="SAM" id="MobiDB-lite"/>
    </source>
</evidence>
<gene>
    <name evidence="2" type="ORF">BD289DRAFT_432710</name>
</gene>
<feature type="region of interest" description="Disordered" evidence="1">
    <location>
        <begin position="176"/>
        <end position="207"/>
    </location>
</feature>
<organism evidence="2 3">
    <name type="scientific">Coniella lustricola</name>
    <dbReference type="NCBI Taxonomy" id="2025994"/>
    <lineage>
        <taxon>Eukaryota</taxon>
        <taxon>Fungi</taxon>
        <taxon>Dikarya</taxon>
        <taxon>Ascomycota</taxon>
        <taxon>Pezizomycotina</taxon>
        <taxon>Sordariomycetes</taxon>
        <taxon>Sordariomycetidae</taxon>
        <taxon>Diaporthales</taxon>
        <taxon>Schizoparmaceae</taxon>
        <taxon>Coniella</taxon>
    </lineage>
</organism>
<evidence type="ECO:0000313" key="3">
    <source>
        <dbReference type="Proteomes" id="UP000241462"/>
    </source>
</evidence>
<protein>
    <submittedName>
        <fullName evidence="2">Uncharacterized protein</fullName>
    </submittedName>
</protein>
<accession>A0A2T3A9D3</accession>
<sequence length="207" mass="23101">MSPCIRSERWRRWVGESQEQEQLLARVSKNVCESEKCLPQGESPGVLSSCQIWYENQQVASSEVAGSKVLVAALGTVSNLCTGQGRISFSCSSTPPFAWRVWRGICCFGSYSNEKQRVQADQWTLRAQRRASTPSRAWMHSASSIWTTHCASGIPSSGDGAIRLLLSMLVHSTSMQNSAVKRKTQVPAEQNRPRKAKRKAAERRENR</sequence>
<dbReference type="Proteomes" id="UP000241462">
    <property type="component" value="Unassembled WGS sequence"/>
</dbReference>
<reference evidence="2 3" key="1">
    <citation type="journal article" date="2018" name="Mycol. Prog.">
        <title>Coniella lustricola, a new species from submerged detritus.</title>
        <authorList>
            <person name="Raudabaugh D.B."/>
            <person name="Iturriaga T."/>
            <person name="Carver A."/>
            <person name="Mondo S."/>
            <person name="Pangilinan J."/>
            <person name="Lipzen A."/>
            <person name="He G."/>
            <person name="Amirebrahimi M."/>
            <person name="Grigoriev I.V."/>
            <person name="Miller A.N."/>
        </authorList>
    </citation>
    <scope>NUCLEOTIDE SEQUENCE [LARGE SCALE GENOMIC DNA]</scope>
    <source>
        <strain evidence="2 3">B22-T-1</strain>
    </source>
</reference>
<dbReference type="InParanoid" id="A0A2T3A9D3"/>